<gene>
    <name evidence="2" type="ORF">ACFQJ4_07660</name>
</gene>
<evidence type="ECO:0000313" key="3">
    <source>
        <dbReference type="Proteomes" id="UP001596398"/>
    </source>
</evidence>
<dbReference type="RefSeq" id="WP_276233324.1">
    <property type="nucleotide sequence ID" value="NZ_CP119802.1"/>
</dbReference>
<comment type="caution">
    <text evidence="2">The sequence shown here is derived from an EMBL/GenBank/DDBJ whole genome shotgun (WGS) entry which is preliminary data.</text>
</comment>
<reference evidence="2 3" key="1">
    <citation type="journal article" date="2019" name="Int. J. Syst. Evol. Microbiol.">
        <title>The Global Catalogue of Microorganisms (GCM) 10K type strain sequencing project: providing services to taxonomists for standard genome sequencing and annotation.</title>
        <authorList>
            <consortium name="The Broad Institute Genomics Platform"/>
            <consortium name="The Broad Institute Genome Sequencing Center for Infectious Disease"/>
            <person name="Wu L."/>
            <person name="Ma J."/>
        </authorList>
    </citation>
    <scope>NUCLEOTIDE SEQUENCE [LARGE SCALE GENOMIC DNA]</scope>
    <source>
        <strain evidence="2 3">DT85</strain>
    </source>
</reference>
<dbReference type="EMBL" id="JBHTAP010000001">
    <property type="protein sequence ID" value="MFC7235190.1"/>
    <property type="molecule type" value="Genomic_DNA"/>
</dbReference>
<evidence type="ECO:0000256" key="1">
    <source>
        <dbReference type="SAM" id="MobiDB-lite"/>
    </source>
</evidence>
<protein>
    <recommendedName>
        <fullName evidence="4">Small CPxCG-related zinc finger protein</fullName>
    </recommendedName>
</protein>
<feature type="region of interest" description="Disordered" evidence="1">
    <location>
        <begin position="43"/>
        <end position="87"/>
    </location>
</feature>
<accession>A0ABD5ZPF8</accession>
<dbReference type="GeneID" id="79266875"/>
<sequence>MIARLRAWLSGLFGGEASGTADADAPLVCEVCGTETEGKTCPLCGSTRLVSANDDAPEPERSAPENRREGDSTDDAAARLSELRDDE</sequence>
<organism evidence="2 3">
    <name type="scientific">Halosegnis marinus</name>
    <dbReference type="NCBI Taxonomy" id="3034023"/>
    <lineage>
        <taxon>Archaea</taxon>
        <taxon>Methanobacteriati</taxon>
        <taxon>Methanobacteriota</taxon>
        <taxon>Stenosarchaea group</taxon>
        <taxon>Halobacteria</taxon>
        <taxon>Halobacteriales</taxon>
        <taxon>Natronomonadaceae</taxon>
        <taxon>Halosegnis</taxon>
    </lineage>
</organism>
<evidence type="ECO:0000313" key="2">
    <source>
        <dbReference type="EMBL" id="MFC7235190.1"/>
    </source>
</evidence>
<dbReference type="Proteomes" id="UP001596398">
    <property type="component" value="Unassembled WGS sequence"/>
</dbReference>
<dbReference type="AlphaFoldDB" id="A0ABD5ZPF8"/>
<keyword evidence="3" id="KW-1185">Reference proteome</keyword>
<proteinExistence type="predicted"/>
<name>A0ABD5ZPF8_9EURY</name>
<evidence type="ECO:0008006" key="4">
    <source>
        <dbReference type="Google" id="ProtNLM"/>
    </source>
</evidence>
<feature type="compositionally biased region" description="Basic and acidic residues" evidence="1">
    <location>
        <begin position="58"/>
        <end position="71"/>
    </location>
</feature>